<evidence type="ECO:0000256" key="13">
    <source>
        <dbReference type="ARBA" id="ARBA00023012"/>
    </source>
</evidence>
<dbReference type="InterPro" id="IPR001610">
    <property type="entry name" value="PAC"/>
</dbReference>
<dbReference type="RefSeq" id="WP_193992543.1">
    <property type="nucleotide sequence ID" value="NZ_JADEXP010000051.1"/>
</dbReference>
<evidence type="ECO:0000256" key="7">
    <source>
        <dbReference type="ARBA" id="ARBA00022679"/>
    </source>
</evidence>
<feature type="coiled-coil region" evidence="15">
    <location>
        <begin position="5"/>
        <end position="42"/>
    </location>
</feature>
<evidence type="ECO:0000256" key="3">
    <source>
        <dbReference type="ARBA" id="ARBA00012438"/>
    </source>
</evidence>
<keyword evidence="6" id="KW-0597">Phosphoprotein</keyword>
<accession>A0A928ZSQ5</accession>
<dbReference type="InterPro" id="IPR004358">
    <property type="entry name" value="Sig_transdc_His_kin-like_C"/>
</dbReference>
<dbReference type="InterPro" id="IPR000700">
    <property type="entry name" value="PAS-assoc_C"/>
</dbReference>
<dbReference type="NCBIfam" id="TIGR00229">
    <property type="entry name" value="sensory_box"/>
    <property type="match status" value="2"/>
</dbReference>
<dbReference type="Gene3D" id="1.10.287.130">
    <property type="match status" value="1"/>
</dbReference>
<name>A0A928ZSQ5_LEPEC</name>
<dbReference type="InterPro" id="IPR005467">
    <property type="entry name" value="His_kinase_dom"/>
</dbReference>
<dbReference type="GO" id="GO:0005886">
    <property type="term" value="C:plasma membrane"/>
    <property type="evidence" value="ECO:0007669"/>
    <property type="project" value="UniProtKB-SubCell"/>
</dbReference>
<evidence type="ECO:0000256" key="1">
    <source>
        <dbReference type="ARBA" id="ARBA00000085"/>
    </source>
</evidence>
<evidence type="ECO:0000259" key="16">
    <source>
        <dbReference type="PROSITE" id="PS50109"/>
    </source>
</evidence>
<dbReference type="Pfam" id="PF02518">
    <property type="entry name" value="HATPase_c"/>
    <property type="match status" value="1"/>
</dbReference>
<keyword evidence="5" id="KW-0997">Cell inner membrane</keyword>
<dbReference type="SUPFAM" id="SSF55785">
    <property type="entry name" value="PYP-like sensor domain (PAS domain)"/>
    <property type="match status" value="2"/>
</dbReference>
<evidence type="ECO:0000256" key="4">
    <source>
        <dbReference type="ARBA" id="ARBA00022475"/>
    </source>
</evidence>
<evidence type="ECO:0000256" key="5">
    <source>
        <dbReference type="ARBA" id="ARBA00022519"/>
    </source>
</evidence>
<evidence type="ECO:0000256" key="6">
    <source>
        <dbReference type="ARBA" id="ARBA00022553"/>
    </source>
</evidence>
<feature type="domain" description="Histidine kinase" evidence="16">
    <location>
        <begin position="323"/>
        <end position="520"/>
    </location>
</feature>
<dbReference type="InterPro" id="IPR003594">
    <property type="entry name" value="HATPase_dom"/>
</dbReference>
<dbReference type="AlphaFoldDB" id="A0A928ZSQ5"/>
<proteinExistence type="predicted"/>
<dbReference type="Pfam" id="PF00512">
    <property type="entry name" value="HisKA"/>
    <property type="match status" value="1"/>
</dbReference>
<keyword evidence="15" id="KW-0175">Coiled coil</keyword>
<dbReference type="SUPFAM" id="SSF55874">
    <property type="entry name" value="ATPase domain of HSP90 chaperone/DNA topoisomerase II/histidine kinase"/>
    <property type="match status" value="1"/>
</dbReference>
<keyword evidence="10" id="KW-0547">Nucleotide-binding</keyword>
<dbReference type="InterPro" id="IPR000014">
    <property type="entry name" value="PAS"/>
</dbReference>
<keyword evidence="9" id="KW-0677">Repeat</keyword>
<evidence type="ECO:0000256" key="12">
    <source>
        <dbReference type="ARBA" id="ARBA00022989"/>
    </source>
</evidence>
<dbReference type="InterPro" id="IPR035965">
    <property type="entry name" value="PAS-like_dom_sf"/>
</dbReference>
<dbReference type="InterPro" id="IPR013655">
    <property type="entry name" value="PAS_fold_3"/>
</dbReference>
<keyword evidence="12" id="KW-1133">Transmembrane helix</keyword>
<dbReference type="GO" id="GO:0000166">
    <property type="term" value="F:nucleotide binding"/>
    <property type="evidence" value="ECO:0007669"/>
    <property type="project" value="UniProtKB-KW"/>
</dbReference>
<evidence type="ECO:0000256" key="14">
    <source>
        <dbReference type="ARBA" id="ARBA00023136"/>
    </source>
</evidence>
<dbReference type="InterPro" id="IPR003661">
    <property type="entry name" value="HisK_dim/P_dom"/>
</dbReference>
<dbReference type="CDD" id="cd00130">
    <property type="entry name" value="PAS"/>
    <property type="match status" value="1"/>
</dbReference>
<dbReference type="FunFam" id="3.30.565.10:FF:000006">
    <property type="entry name" value="Sensor histidine kinase WalK"/>
    <property type="match status" value="1"/>
</dbReference>
<dbReference type="PROSITE" id="PS50112">
    <property type="entry name" value="PAS"/>
    <property type="match status" value="1"/>
</dbReference>
<dbReference type="Gene3D" id="2.10.70.100">
    <property type="match status" value="1"/>
</dbReference>
<evidence type="ECO:0000256" key="10">
    <source>
        <dbReference type="ARBA" id="ARBA00022741"/>
    </source>
</evidence>
<evidence type="ECO:0000256" key="11">
    <source>
        <dbReference type="ARBA" id="ARBA00022777"/>
    </source>
</evidence>
<evidence type="ECO:0000256" key="2">
    <source>
        <dbReference type="ARBA" id="ARBA00004429"/>
    </source>
</evidence>
<keyword evidence="8" id="KW-0812">Transmembrane</keyword>
<dbReference type="PANTHER" id="PTHR43304">
    <property type="entry name" value="PHYTOCHROME-LIKE PROTEIN CPH1"/>
    <property type="match status" value="1"/>
</dbReference>
<reference evidence="19" key="1">
    <citation type="submission" date="2020-10" db="EMBL/GenBank/DDBJ databases">
        <authorList>
            <person name="Castelo-Branco R."/>
            <person name="Eusebio N."/>
            <person name="Adriana R."/>
            <person name="Vieira A."/>
            <person name="Brugerolle De Fraissinette N."/>
            <person name="Rezende De Castro R."/>
            <person name="Schneider M.P."/>
            <person name="Vasconcelos V."/>
            <person name="Leao P.N."/>
        </authorList>
    </citation>
    <scope>NUCLEOTIDE SEQUENCE</scope>
    <source>
        <strain evidence="19">LEGE 11479</strain>
    </source>
</reference>
<dbReference type="SMART" id="SM00387">
    <property type="entry name" value="HATPase_c"/>
    <property type="match status" value="1"/>
</dbReference>
<dbReference type="SUPFAM" id="SSF47384">
    <property type="entry name" value="Homodimeric domain of signal transducing histidine kinase"/>
    <property type="match status" value="1"/>
</dbReference>
<dbReference type="InterPro" id="IPR052162">
    <property type="entry name" value="Sensor_kinase/Photoreceptor"/>
</dbReference>
<feature type="domain" description="PAC" evidence="18">
    <location>
        <begin position="107"/>
        <end position="159"/>
    </location>
</feature>
<dbReference type="Pfam" id="PF08447">
    <property type="entry name" value="PAS_3"/>
    <property type="match status" value="2"/>
</dbReference>
<comment type="subcellular location">
    <subcellularLocation>
        <location evidence="2">Cell inner membrane</location>
        <topology evidence="2">Multi-pass membrane protein</topology>
    </subcellularLocation>
</comment>
<keyword evidence="14" id="KW-0472">Membrane</keyword>
<dbReference type="EC" id="2.7.13.3" evidence="3"/>
<dbReference type="EMBL" id="JADEXP010000051">
    <property type="protein sequence ID" value="MBE9066642.1"/>
    <property type="molecule type" value="Genomic_DNA"/>
</dbReference>
<dbReference type="InterPro" id="IPR036890">
    <property type="entry name" value="HATPase_C_sf"/>
</dbReference>
<dbReference type="Gene3D" id="3.30.565.10">
    <property type="entry name" value="Histidine kinase-like ATPase, C-terminal domain"/>
    <property type="match status" value="1"/>
</dbReference>
<feature type="non-terminal residue" evidence="19">
    <location>
        <position position="520"/>
    </location>
</feature>
<dbReference type="GO" id="GO:0000155">
    <property type="term" value="F:phosphorelay sensor kinase activity"/>
    <property type="evidence" value="ECO:0007669"/>
    <property type="project" value="InterPro"/>
</dbReference>
<evidence type="ECO:0000256" key="9">
    <source>
        <dbReference type="ARBA" id="ARBA00022737"/>
    </source>
</evidence>
<evidence type="ECO:0000259" key="18">
    <source>
        <dbReference type="PROSITE" id="PS50113"/>
    </source>
</evidence>
<dbReference type="SMART" id="SM00388">
    <property type="entry name" value="HisKA"/>
    <property type="match status" value="1"/>
</dbReference>
<evidence type="ECO:0000259" key="17">
    <source>
        <dbReference type="PROSITE" id="PS50112"/>
    </source>
</evidence>
<protein>
    <recommendedName>
        <fullName evidence="3">histidine kinase</fullName>
        <ecNumber evidence="3">2.7.13.3</ecNumber>
    </recommendedName>
</protein>
<dbReference type="PRINTS" id="PR00344">
    <property type="entry name" value="BCTRLSENSOR"/>
</dbReference>
<dbReference type="SMART" id="SM00091">
    <property type="entry name" value="PAS"/>
    <property type="match status" value="2"/>
</dbReference>
<evidence type="ECO:0000313" key="19">
    <source>
        <dbReference type="EMBL" id="MBE9066642.1"/>
    </source>
</evidence>
<keyword evidence="7" id="KW-0808">Transferase</keyword>
<comment type="caution">
    <text evidence="19">The sequence shown here is derived from an EMBL/GenBank/DDBJ whole genome shotgun (WGS) entry which is preliminary data.</text>
</comment>
<dbReference type="PROSITE" id="PS50113">
    <property type="entry name" value="PAC"/>
    <property type="match status" value="2"/>
</dbReference>
<evidence type="ECO:0000313" key="20">
    <source>
        <dbReference type="Proteomes" id="UP000615026"/>
    </source>
</evidence>
<comment type="catalytic activity">
    <reaction evidence="1">
        <text>ATP + protein L-histidine = ADP + protein N-phospho-L-histidine.</text>
        <dbReference type="EC" id="2.7.13.3"/>
    </reaction>
</comment>
<keyword evidence="13" id="KW-0902">Two-component regulatory system</keyword>
<dbReference type="PANTHER" id="PTHR43304:SF1">
    <property type="entry name" value="PAC DOMAIN-CONTAINING PROTEIN"/>
    <property type="match status" value="1"/>
</dbReference>
<dbReference type="PROSITE" id="PS50109">
    <property type="entry name" value="HIS_KIN"/>
    <property type="match status" value="1"/>
</dbReference>
<feature type="domain" description="PAC" evidence="18">
    <location>
        <begin position="235"/>
        <end position="287"/>
    </location>
</feature>
<dbReference type="CDD" id="cd00082">
    <property type="entry name" value="HisKA"/>
    <property type="match status" value="1"/>
</dbReference>
<dbReference type="InterPro" id="IPR036097">
    <property type="entry name" value="HisK_dim/P_sf"/>
</dbReference>
<feature type="coiled-coil region" evidence="15">
    <location>
        <begin position="278"/>
        <end position="320"/>
    </location>
</feature>
<dbReference type="Proteomes" id="UP000615026">
    <property type="component" value="Unassembled WGS sequence"/>
</dbReference>
<evidence type="ECO:0000256" key="8">
    <source>
        <dbReference type="ARBA" id="ARBA00022692"/>
    </source>
</evidence>
<feature type="domain" description="PAS" evidence="17">
    <location>
        <begin position="32"/>
        <end position="104"/>
    </location>
</feature>
<dbReference type="FunFam" id="2.10.70.100:FF:000001">
    <property type="entry name" value="Sensory transduction histidine kinase"/>
    <property type="match status" value="1"/>
</dbReference>
<dbReference type="SMART" id="SM00086">
    <property type="entry name" value="PAC"/>
    <property type="match status" value="2"/>
</dbReference>
<evidence type="ECO:0000256" key="15">
    <source>
        <dbReference type="SAM" id="Coils"/>
    </source>
</evidence>
<keyword evidence="20" id="KW-1185">Reference proteome</keyword>
<dbReference type="Gene3D" id="3.30.450.20">
    <property type="entry name" value="PAS domain"/>
    <property type="match status" value="2"/>
</dbReference>
<keyword evidence="4" id="KW-1003">Cell membrane</keyword>
<gene>
    <name evidence="19" type="ORF">IQ260_08245</name>
</gene>
<keyword evidence="11" id="KW-0418">Kinase</keyword>
<sequence length="520" mass="60018">MDPQTAELKRLNALLREKLEALEHTEAALRESQERYALAMQASRDGLWDWTILTDEVYYSPQFKAILGYQDDEMENQFSAFASRLHPDDYDRVLAAVHDHIEHRIPYDIEYRLRHKQGTYRWINARGQAIWDETGRAIRMAGSISDITQRKQTEAQIHEMTQRLALATNSAKIGVWDLDLVEDRLIWDDRMYELYGITAETFGGAYEAWKQGVYPDDLPAAHADIQAAIAGEREFHPEFRVLWPDGQVRFIEAHAITLRDETGKAQRMIGVNWDITERKQSEEALRQLNARLETKVQERTQELEKRAHELELSNAELQQFAYVVSHDLQQPLQGIFGFAKILAHIYRNRPDEPVNNYINQIINASQYMSQLIQDLLTYAKVGQTEKVCELTDCNQILKQVLTDLQPSINENHAVVTTNGKLPTLCANETQLMQLFQNLLSNALKYHPPEQPPHVQVSAKHQENEWCFGVHDNGIGIQSKYFDQIFQIFQRLHTKDEYPGTGIGLATCKKIVENHGGRIWV</sequence>
<organism evidence="19 20">
    <name type="scientific">Leptolyngbya cf. ectocarpi LEGE 11479</name>
    <dbReference type="NCBI Taxonomy" id="1828722"/>
    <lineage>
        <taxon>Bacteria</taxon>
        <taxon>Bacillati</taxon>
        <taxon>Cyanobacteriota</taxon>
        <taxon>Cyanophyceae</taxon>
        <taxon>Leptolyngbyales</taxon>
        <taxon>Leptolyngbyaceae</taxon>
        <taxon>Leptolyngbya group</taxon>
        <taxon>Leptolyngbya</taxon>
    </lineage>
</organism>